<evidence type="ECO:0000256" key="8">
    <source>
        <dbReference type="ARBA" id="ARBA00022737"/>
    </source>
</evidence>
<evidence type="ECO:0000256" key="16">
    <source>
        <dbReference type="PIRSR" id="PIRSR000726-1"/>
    </source>
</evidence>
<evidence type="ECO:0000313" key="21">
    <source>
        <dbReference type="Proteomes" id="UP000318138"/>
    </source>
</evidence>
<evidence type="ECO:0000256" key="18">
    <source>
        <dbReference type="RuleBase" id="RU004249"/>
    </source>
</evidence>
<comment type="similarity">
    <text evidence="5 17">Belongs to the aspartokinase family.</text>
</comment>
<evidence type="ECO:0000256" key="15">
    <source>
        <dbReference type="ARBA" id="ARBA00063835"/>
    </source>
</evidence>
<name>A0A859FF59_9BACI</name>
<keyword evidence="9 16" id="KW-0547">Nucleotide-binding</keyword>
<dbReference type="GO" id="GO:0009089">
    <property type="term" value="P:lysine biosynthetic process via diaminopimelate"/>
    <property type="evidence" value="ECO:0007669"/>
    <property type="project" value="UniProtKB-UniPathway"/>
</dbReference>
<dbReference type="FunFam" id="3.40.1160.10:FF:000002">
    <property type="entry name" value="Aspartokinase"/>
    <property type="match status" value="1"/>
</dbReference>
<dbReference type="Proteomes" id="UP000318138">
    <property type="component" value="Chromosome"/>
</dbReference>
<keyword evidence="13" id="KW-0457">Lysine biosynthesis</keyword>
<dbReference type="CDD" id="cd04923">
    <property type="entry name" value="ACT_AK-LysC-DapG-like_2"/>
    <property type="match status" value="1"/>
</dbReference>
<dbReference type="PANTHER" id="PTHR21499:SF68">
    <property type="entry name" value="ASPARTOKINASE 2"/>
    <property type="match status" value="1"/>
</dbReference>
<dbReference type="PROSITE" id="PS00324">
    <property type="entry name" value="ASPARTOKINASE"/>
    <property type="match status" value="1"/>
</dbReference>
<dbReference type="InterPro" id="IPR002912">
    <property type="entry name" value="ACT_dom"/>
</dbReference>
<dbReference type="PROSITE" id="PS51671">
    <property type="entry name" value="ACT"/>
    <property type="match status" value="1"/>
</dbReference>
<dbReference type="GO" id="GO:0005829">
    <property type="term" value="C:cytosol"/>
    <property type="evidence" value="ECO:0007669"/>
    <property type="project" value="TreeGrafter"/>
</dbReference>
<dbReference type="FunFam" id="3.30.2130.10:FF:000001">
    <property type="entry name" value="Bifunctional aspartokinase/homoserine dehydrogenase"/>
    <property type="match status" value="1"/>
</dbReference>
<sequence length="415" mass="44876">MTTIVQKFGGTSVGDVQKIKRVAERIKERMDRGEKVVTVVSAMGKSTDALVDLANDITDNPDPREMDMLLATGEQVTISLVVMALKEIGVDAVSLTGWQAGIITEENHQDARITDIRTDKMQKHLNDGKAVLVAGFQGVSEDGNITTLGRGGSDTTAVALAAALDAESCSIYTDVTGVYTADPRFVKKARQLASISYDEMLELANLGAGVLHPRAVEFAKNYNVTLVVRSSMEEVEGTYVEEEASMEQNLVVRGLAFEKNITKVTVERLPDQFDTMSNLFTLLADANINVDIIIQQMTSDHGINVSFSIDSSNLGKTLDLIHREKASLCYSEIRHESSLAKVSIVGSGMISNPGVAANMFKVLASEQVAIKMVSTSEIAVSAVVPEEDMIRASEALHTSFELDAKEKEKIEAAKA</sequence>
<dbReference type="NCBIfam" id="NF005154">
    <property type="entry name" value="PRK06635.1-2"/>
    <property type="match status" value="1"/>
</dbReference>
<comment type="subunit">
    <text evidence="15">Tetramer consisting of 2 isoforms Alpha (catalytic and regulation) and of a homodimer of 2 isoforms Beta (regulation).</text>
</comment>
<feature type="binding site" evidence="16">
    <location>
        <begin position="7"/>
        <end position="10"/>
    </location>
    <ligand>
        <name>ATP</name>
        <dbReference type="ChEBI" id="CHEBI:30616"/>
    </ligand>
</feature>
<dbReference type="GO" id="GO:0004072">
    <property type="term" value="F:aspartate kinase activity"/>
    <property type="evidence" value="ECO:0007669"/>
    <property type="project" value="UniProtKB-EC"/>
</dbReference>
<dbReference type="Pfam" id="PF22468">
    <property type="entry name" value="ACT_9"/>
    <property type="match status" value="1"/>
</dbReference>
<dbReference type="NCBIfam" id="TIGR00657">
    <property type="entry name" value="asp_kinases"/>
    <property type="match status" value="1"/>
</dbReference>
<evidence type="ECO:0000256" key="12">
    <source>
        <dbReference type="ARBA" id="ARBA00022915"/>
    </source>
</evidence>
<dbReference type="SUPFAM" id="SSF53633">
    <property type="entry name" value="Carbamate kinase-like"/>
    <property type="match status" value="1"/>
</dbReference>
<dbReference type="NCBIfam" id="TIGR00656">
    <property type="entry name" value="asp_kin_monofn"/>
    <property type="match status" value="1"/>
</dbReference>
<dbReference type="Gene3D" id="3.40.1160.10">
    <property type="entry name" value="Acetylglutamate kinase-like"/>
    <property type="match status" value="1"/>
</dbReference>
<dbReference type="Pfam" id="PF00696">
    <property type="entry name" value="AA_kinase"/>
    <property type="match status" value="1"/>
</dbReference>
<comment type="function">
    <text evidence="1">Catalyzes the phosphorylation of the beta-carboxyl group of aspartic acid with ATP to yield 4-phospho-L-aspartate, which is involved in the branched biosynthetic pathway leading to the biosynthesis of amino acids threonine, isoleucine and methionine.</text>
</comment>
<dbReference type="CDD" id="cd04261">
    <property type="entry name" value="AAK_AKii-LysC-BS"/>
    <property type="match status" value="1"/>
</dbReference>
<feature type="binding site" evidence="16">
    <location>
        <position position="74"/>
    </location>
    <ligand>
        <name>substrate</name>
    </ligand>
</feature>
<evidence type="ECO:0000259" key="19">
    <source>
        <dbReference type="PROSITE" id="PS51671"/>
    </source>
</evidence>
<dbReference type="EC" id="2.7.2.4" evidence="17"/>
<feature type="binding site" evidence="16">
    <location>
        <position position="184"/>
    </location>
    <ligand>
        <name>ATP</name>
        <dbReference type="ChEBI" id="CHEBI:30616"/>
    </ligand>
</feature>
<keyword evidence="21" id="KW-1185">Reference proteome</keyword>
<dbReference type="KEGG" id="psua:FLK61_35560"/>
<keyword evidence="11 16" id="KW-0067">ATP-binding</keyword>
<dbReference type="GO" id="GO:0009090">
    <property type="term" value="P:homoserine biosynthetic process"/>
    <property type="evidence" value="ECO:0007669"/>
    <property type="project" value="TreeGrafter"/>
</dbReference>
<dbReference type="EMBL" id="CP041372">
    <property type="protein sequence ID" value="QKS71983.1"/>
    <property type="molecule type" value="Genomic_DNA"/>
</dbReference>
<dbReference type="InterPro" id="IPR005260">
    <property type="entry name" value="Asp_kin_monofn"/>
</dbReference>
<dbReference type="Gene3D" id="3.30.2130.10">
    <property type="entry name" value="VC0802-like"/>
    <property type="match status" value="1"/>
</dbReference>
<evidence type="ECO:0000256" key="1">
    <source>
        <dbReference type="ARBA" id="ARBA00003121"/>
    </source>
</evidence>
<proteinExistence type="inferred from homology"/>
<keyword evidence="7 17" id="KW-0808">Transferase</keyword>
<dbReference type="InterPro" id="IPR001048">
    <property type="entry name" value="Asp/Glu/Uridylate_kinase"/>
</dbReference>
<keyword evidence="12" id="KW-0220">Diaminopimelate biosynthesis</keyword>
<feature type="binding site" evidence="16">
    <location>
        <begin position="173"/>
        <end position="174"/>
    </location>
    <ligand>
        <name>ATP</name>
        <dbReference type="ChEBI" id="CHEBI:30616"/>
    </ligand>
</feature>
<dbReference type="InterPro" id="IPR045865">
    <property type="entry name" value="ACT-like_dom_sf"/>
</dbReference>
<feature type="binding site" evidence="16">
    <location>
        <position position="47"/>
    </location>
    <ligand>
        <name>substrate</name>
    </ligand>
</feature>
<comment type="pathway">
    <text evidence="2 18">Amino-acid biosynthesis; L-lysine biosynthesis via DAP pathway; (S)-tetrahydrodipicolinate from L-aspartate: step 1/4.</text>
</comment>
<dbReference type="GO" id="GO:0005524">
    <property type="term" value="F:ATP binding"/>
    <property type="evidence" value="ECO:0007669"/>
    <property type="project" value="UniProtKB-KW"/>
</dbReference>
<keyword evidence="6 18" id="KW-0028">Amino-acid biosynthesis</keyword>
<feature type="binding site" evidence="16">
    <location>
        <position position="179"/>
    </location>
    <ligand>
        <name>ATP</name>
        <dbReference type="ChEBI" id="CHEBI:30616"/>
    </ligand>
</feature>
<protein>
    <recommendedName>
        <fullName evidence="17">Aspartokinase</fullName>
        <ecNumber evidence="17">2.7.2.4</ecNumber>
    </recommendedName>
</protein>
<dbReference type="SUPFAM" id="SSF55021">
    <property type="entry name" value="ACT-like"/>
    <property type="match status" value="2"/>
</dbReference>
<dbReference type="AlphaFoldDB" id="A0A859FF59"/>
<dbReference type="GO" id="GO:0019877">
    <property type="term" value="P:diaminopimelate biosynthetic process"/>
    <property type="evidence" value="ECO:0007669"/>
    <property type="project" value="UniProtKB-KW"/>
</dbReference>
<evidence type="ECO:0000313" key="20">
    <source>
        <dbReference type="EMBL" id="QKS71983.1"/>
    </source>
</evidence>
<dbReference type="CDD" id="cd04913">
    <property type="entry name" value="ACT_AKii-LysC-BS-like_1"/>
    <property type="match status" value="1"/>
</dbReference>
<dbReference type="UniPathway" id="UPA00034">
    <property type="reaction ID" value="UER00015"/>
</dbReference>
<evidence type="ECO:0000256" key="4">
    <source>
        <dbReference type="ARBA" id="ARBA00005139"/>
    </source>
</evidence>
<evidence type="ECO:0000256" key="2">
    <source>
        <dbReference type="ARBA" id="ARBA00004766"/>
    </source>
</evidence>
<evidence type="ECO:0000256" key="14">
    <source>
        <dbReference type="ARBA" id="ARBA00047872"/>
    </source>
</evidence>
<dbReference type="UniPathway" id="UPA00050">
    <property type="reaction ID" value="UER00461"/>
</dbReference>
<evidence type="ECO:0000256" key="3">
    <source>
        <dbReference type="ARBA" id="ARBA00004986"/>
    </source>
</evidence>
<comment type="pathway">
    <text evidence="3 18">Amino-acid biosynthesis; L-methionine biosynthesis via de novo pathway; L-homoserine from L-aspartate: step 1/3.</text>
</comment>
<dbReference type="NCBIfam" id="NF005155">
    <property type="entry name" value="PRK06635.1-4"/>
    <property type="match status" value="1"/>
</dbReference>
<evidence type="ECO:0000256" key="10">
    <source>
        <dbReference type="ARBA" id="ARBA00022777"/>
    </source>
</evidence>
<dbReference type="PIRSF" id="PIRSF000726">
    <property type="entry name" value="Asp_kin"/>
    <property type="match status" value="1"/>
</dbReference>
<comment type="pathway">
    <text evidence="4 18">Amino-acid biosynthesis; L-threonine biosynthesis; L-threonine from L-aspartate: step 1/5.</text>
</comment>
<evidence type="ECO:0000256" key="7">
    <source>
        <dbReference type="ARBA" id="ARBA00022679"/>
    </source>
</evidence>
<evidence type="ECO:0000256" key="9">
    <source>
        <dbReference type="ARBA" id="ARBA00022741"/>
    </source>
</evidence>
<evidence type="ECO:0000256" key="17">
    <source>
        <dbReference type="RuleBase" id="RU003448"/>
    </source>
</evidence>
<evidence type="ECO:0000256" key="11">
    <source>
        <dbReference type="ARBA" id="ARBA00022840"/>
    </source>
</evidence>
<dbReference type="NCBIfam" id="NF005156">
    <property type="entry name" value="PRK06635.1-5"/>
    <property type="match status" value="1"/>
</dbReference>
<dbReference type="UniPathway" id="UPA00051">
    <property type="reaction ID" value="UER00462"/>
</dbReference>
<evidence type="ECO:0000256" key="5">
    <source>
        <dbReference type="ARBA" id="ARBA00010122"/>
    </source>
</evidence>
<reference evidence="21" key="1">
    <citation type="submission" date="2019-07" db="EMBL/GenBank/DDBJ databases">
        <title>Bacillus alkalisoli sp. nov. isolated from saline soil.</title>
        <authorList>
            <person name="Sun J.-Q."/>
            <person name="Xu L."/>
        </authorList>
    </citation>
    <scope>NUCLEOTIDE SEQUENCE [LARGE SCALE GENOMIC DNA]</scope>
    <source>
        <strain evidence="21">M4U3P1</strain>
    </source>
</reference>
<keyword evidence="10 17" id="KW-0418">Kinase</keyword>
<comment type="catalytic activity">
    <reaction evidence="14 17">
        <text>L-aspartate + ATP = 4-phospho-L-aspartate + ADP</text>
        <dbReference type="Rhea" id="RHEA:23776"/>
        <dbReference type="ChEBI" id="CHEBI:29991"/>
        <dbReference type="ChEBI" id="CHEBI:30616"/>
        <dbReference type="ChEBI" id="CHEBI:57535"/>
        <dbReference type="ChEBI" id="CHEBI:456216"/>
        <dbReference type="EC" id="2.7.2.4"/>
    </reaction>
</comment>
<organism evidence="20 21">
    <name type="scientific">Paenalkalicoccus suaedae</name>
    <dbReference type="NCBI Taxonomy" id="2592382"/>
    <lineage>
        <taxon>Bacteria</taxon>
        <taxon>Bacillati</taxon>
        <taxon>Bacillota</taxon>
        <taxon>Bacilli</taxon>
        <taxon>Bacillales</taxon>
        <taxon>Bacillaceae</taxon>
        <taxon>Paenalkalicoccus</taxon>
    </lineage>
</organism>
<dbReference type="InterPro" id="IPR001341">
    <property type="entry name" value="Asp_kinase"/>
</dbReference>
<accession>A0A859FF59</accession>
<gene>
    <name evidence="20" type="ORF">FLK61_35560</name>
</gene>
<evidence type="ECO:0000256" key="13">
    <source>
        <dbReference type="ARBA" id="ARBA00023154"/>
    </source>
</evidence>
<keyword evidence="8" id="KW-0677">Repeat</keyword>
<evidence type="ECO:0000256" key="6">
    <source>
        <dbReference type="ARBA" id="ARBA00022605"/>
    </source>
</evidence>
<dbReference type="RefSeq" id="WP_176009966.1">
    <property type="nucleotide sequence ID" value="NZ_CP041372.2"/>
</dbReference>
<dbReference type="InterPro" id="IPR041740">
    <property type="entry name" value="AKii-LysC-BS"/>
</dbReference>
<dbReference type="PANTHER" id="PTHR21499">
    <property type="entry name" value="ASPARTATE KINASE"/>
    <property type="match status" value="1"/>
</dbReference>
<dbReference type="InterPro" id="IPR018042">
    <property type="entry name" value="Aspartate_kinase_CS"/>
</dbReference>
<dbReference type="InterPro" id="IPR036393">
    <property type="entry name" value="AceGlu_kinase-like_sf"/>
</dbReference>
<feature type="domain" description="ACT" evidence="19">
    <location>
        <begin position="264"/>
        <end position="347"/>
    </location>
</feature>
<dbReference type="InterPro" id="IPR054352">
    <property type="entry name" value="ACT_Aspartokinase"/>
</dbReference>
<dbReference type="GO" id="GO:0009088">
    <property type="term" value="P:threonine biosynthetic process"/>
    <property type="evidence" value="ECO:0007669"/>
    <property type="project" value="UniProtKB-UniPathway"/>
</dbReference>